<dbReference type="EMBL" id="AHMU02000077">
    <property type="protein sequence ID" value="EMN19876.1"/>
    <property type="molecule type" value="Genomic_DNA"/>
</dbReference>
<dbReference type="Proteomes" id="UP000012106">
    <property type="component" value="Unassembled WGS sequence"/>
</dbReference>
<evidence type="ECO:0000313" key="1">
    <source>
        <dbReference type="EMBL" id="EMN19876.1"/>
    </source>
</evidence>
<protein>
    <submittedName>
        <fullName evidence="1">Uncharacterized protein</fullName>
    </submittedName>
</protein>
<evidence type="ECO:0000313" key="2">
    <source>
        <dbReference type="Proteomes" id="UP000012106"/>
    </source>
</evidence>
<accession>M6JE43</accession>
<dbReference type="AlphaFoldDB" id="M6JE43"/>
<gene>
    <name evidence="1" type="ORF">LEP1GSC063_2107</name>
</gene>
<organism evidence="1 2">
    <name type="scientific">Leptospira santarosai serovar Arenal str. MAVJ 401</name>
    <dbReference type="NCBI Taxonomy" id="1049976"/>
    <lineage>
        <taxon>Bacteria</taxon>
        <taxon>Pseudomonadati</taxon>
        <taxon>Spirochaetota</taxon>
        <taxon>Spirochaetia</taxon>
        <taxon>Leptospirales</taxon>
        <taxon>Leptospiraceae</taxon>
        <taxon>Leptospira</taxon>
    </lineage>
</organism>
<sequence length="60" mass="7002">MIHDIAKRVINANGPLKREKNFIWEKFIPMRGFFSVVSQRETIFLDSCLSTKYSSIAGYF</sequence>
<comment type="caution">
    <text evidence="1">The sequence shown here is derived from an EMBL/GenBank/DDBJ whole genome shotgun (WGS) entry which is preliminary data.</text>
</comment>
<proteinExistence type="predicted"/>
<name>M6JE43_9LEPT</name>
<reference evidence="1 2" key="1">
    <citation type="submission" date="2013-01" db="EMBL/GenBank/DDBJ databases">
        <authorList>
            <person name="Harkins D.M."/>
            <person name="Durkin A.S."/>
            <person name="Brinkac L.M."/>
            <person name="Haft D.H."/>
            <person name="Selengut J.D."/>
            <person name="Sanka R."/>
            <person name="DePew J."/>
            <person name="Purushe J."/>
            <person name="Hartskeerl R.A."/>
            <person name="Ahmed A."/>
            <person name="van der Linden H."/>
            <person name="Goris M.G.A."/>
            <person name="Vinetz J.M."/>
            <person name="Sutton G.G."/>
            <person name="Nierman W.C."/>
            <person name="Fouts D.E."/>
        </authorList>
    </citation>
    <scope>NUCLEOTIDE SEQUENCE [LARGE SCALE GENOMIC DNA]</scope>
    <source>
        <strain evidence="1 2">MAVJ 401</strain>
    </source>
</reference>